<dbReference type="InterPro" id="IPR000983">
    <property type="entry name" value="Bac_GSPG_pilin"/>
</dbReference>
<proteinExistence type="predicted"/>
<sequence length="218" mass="24134">MIFKKRTSSWGFTLTEMMIVVAILGILALISIMSYMQQQYKGNDSKRKADLDRIKIAVEEYEKDNNCYPPSSLMVKCGSDADIAIHPYLNDVPCDPTTRKAYRYEVEASTCPDWYRIYSLLQYLQDLSVIPNIGPAGDQNYNYYTSSNNAPPVIAGETTPIPTGSGAAPPGCTKQYGCINQQCVEIPLDSNCAPTCQPVYDFCFGQCDSAENPAPECV</sequence>
<dbReference type="NCBIfam" id="TIGR02532">
    <property type="entry name" value="IV_pilin_GFxxxE"/>
    <property type="match status" value="1"/>
</dbReference>
<dbReference type="Pfam" id="PF07963">
    <property type="entry name" value="N_methyl"/>
    <property type="match status" value="1"/>
</dbReference>
<dbReference type="AlphaFoldDB" id="A0A0G0QWA1"/>
<evidence type="ECO:0000256" key="2">
    <source>
        <dbReference type="ARBA" id="ARBA00022481"/>
    </source>
</evidence>
<accession>A0A0G0QWA1</accession>
<evidence type="ECO:0000256" key="3">
    <source>
        <dbReference type="ARBA" id="ARBA00022692"/>
    </source>
</evidence>
<dbReference type="GO" id="GO:0015627">
    <property type="term" value="C:type II protein secretion system complex"/>
    <property type="evidence" value="ECO:0007669"/>
    <property type="project" value="InterPro"/>
</dbReference>
<evidence type="ECO:0000313" key="7">
    <source>
        <dbReference type="EMBL" id="KKR41621.1"/>
    </source>
</evidence>
<keyword evidence="5 6" id="KW-0472">Membrane</keyword>
<comment type="caution">
    <text evidence="7">The sequence shown here is derived from an EMBL/GenBank/DDBJ whole genome shotgun (WGS) entry which is preliminary data.</text>
</comment>
<organism evidence="7 8">
    <name type="scientific">Candidatus Woesebacteria bacterium GW2011_GWB1_40_12</name>
    <dbReference type="NCBI Taxonomy" id="1618576"/>
    <lineage>
        <taxon>Bacteria</taxon>
        <taxon>Candidatus Woeseibacteriota</taxon>
    </lineage>
</organism>
<feature type="transmembrane region" description="Helical" evidence="6">
    <location>
        <begin position="12"/>
        <end position="36"/>
    </location>
</feature>
<evidence type="ECO:0000256" key="4">
    <source>
        <dbReference type="ARBA" id="ARBA00022989"/>
    </source>
</evidence>
<evidence type="ECO:0000256" key="6">
    <source>
        <dbReference type="SAM" id="Phobius"/>
    </source>
</evidence>
<evidence type="ECO:0008006" key="9">
    <source>
        <dbReference type="Google" id="ProtNLM"/>
    </source>
</evidence>
<dbReference type="EMBL" id="LBYA01000029">
    <property type="protein sequence ID" value="KKR41621.1"/>
    <property type="molecule type" value="Genomic_DNA"/>
</dbReference>
<comment type="subcellular location">
    <subcellularLocation>
        <location evidence="1">Membrane</location>
        <topology evidence="1">Single-pass membrane protein</topology>
    </subcellularLocation>
</comment>
<dbReference type="Gene3D" id="3.30.700.10">
    <property type="entry name" value="Glycoprotein, Type 4 Pilin"/>
    <property type="match status" value="1"/>
</dbReference>
<name>A0A0G0QWA1_9BACT</name>
<keyword evidence="3 6" id="KW-0812">Transmembrane</keyword>
<gene>
    <name evidence="7" type="ORF">UT76_C0029G0003</name>
</gene>
<keyword evidence="2" id="KW-0488">Methylation</keyword>
<dbReference type="GO" id="GO:0015628">
    <property type="term" value="P:protein secretion by the type II secretion system"/>
    <property type="evidence" value="ECO:0007669"/>
    <property type="project" value="InterPro"/>
</dbReference>
<evidence type="ECO:0000313" key="8">
    <source>
        <dbReference type="Proteomes" id="UP000034215"/>
    </source>
</evidence>
<dbReference type="PANTHER" id="PTHR30093">
    <property type="entry name" value="GENERAL SECRETION PATHWAY PROTEIN G"/>
    <property type="match status" value="1"/>
</dbReference>
<dbReference type="GO" id="GO:0016020">
    <property type="term" value="C:membrane"/>
    <property type="evidence" value="ECO:0007669"/>
    <property type="project" value="UniProtKB-SubCell"/>
</dbReference>
<dbReference type="SUPFAM" id="SSF54523">
    <property type="entry name" value="Pili subunits"/>
    <property type="match status" value="1"/>
</dbReference>
<dbReference type="InterPro" id="IPR045584">
    <property type="entry name" value="Pilin-like"/>
</dbReference>
<reference evidence="7 8" key="1">
    <citation type="journal article" date="2015" name="Nature">
        <title>rRNA introns, odd ribosomes, and small enigmatic genomes across a large radiation of phyla.</title>
        <authorList>
            <person name="Brown C.T."/>
            <person name="Hug L.A."/>
            <person name="Thomas B.C."/>
            <person name="Sharon I."/>
            <person name="Castelle C.J."/>
            <person name="Singh A."/>
            <person name="Wilkins M.J."/>
            <person name="Williams K.H."/>
            <person name="Banfield J.F."/>
        </authorList>
    </citation>
    <scope>NUCLEOTIDE SEQUENCE [LARGE SCALE GENOMIC DNA]</scope>
</reference>
<protein>
    <recommendedName>
        <fullName evidence="9">Type II secretion system protein GspG C-terminal domain-containing protein</fullName>
    </recommendedName>
</protein>
<evidence type="ECO:0000256" key="5">
    <source>
        <dbReference type="ARBA" id="ARBA00023136"/>
    </source>
</evidence>
<keyword evidence="4 6" id="KW-1133">Transmembrane helix</keyword>
<dbReference type="Proteomes" id="UP000034215">
    <property type="component" value="Unassembled WGS sequence"/>
</dbReference>
<evidence type="ECO:0000256" key="1">
    <source>
        <dbReference type="ARBA" id="ARBA00004167"/>
    </source>
</evidence>
<dbReference type="PRINTS" id="PR00813">
    <property type="entry name" value="BCTERIALGSPG"/>
</dbReference>
<dbReference type="PANTHER" id="PTHR30093:SF44">
    <property type="entry name" value="TYPE II SECRETION SYSTEM CORE PROTEIN G"/>
    <property type="match status" value="1"/>
</dbReference>
<dbReference type="InterPro" id="IPR012902">
    <property type="entry name" value="N_methyl_site"/>
</dbReference>